<keyword evidence="5 6" id="KW-0472">Membrane</keyword>
<dbReference type="InterPro" id="IPR027022">
    <property type="entry name" value="ABC_permease_BceB-typ"/>
</dbReference>
<comment type="subcellular location">
    <subcellularLocation>
        <location evidence="1 6">Cell membrane</location>
        <topology evidence="1 6">Multi-pass membrane protein</topology>
    </subcellularLocation>
</comment>
<dbReference type="GO" id="GO:0055085">
    <property type="term" value="P:transmembrane transport"/>
    <property type="evidence" value="ECO:0007669"/>
    <property type="project" value="UniProtKB-UniRule"/>
</dbReference>
<accession>A0A318KZ48</accession>
<dbReference type="Proteomes" id="UP000247612">
    <property type="component" value="Unassembled WGS sequence"/>
</dbReference>
<sequence length="678" mass="75873">MYFKLALRNVRKSFKDYLIYFLTLTFSVCLFYAFNSFQEQQAVLEMTTIQSDMMDNAAMIMLALSWVVAVVLAFLIIYANNFLIKRRKKEFGLMMIMGMSKTKISKILCYETFMIGIVSLITGLFAGFLLSQGLTVLTAQLFVLPLTKFRFIFSWSSMLITILSFAIIFILVMLFNTFILGKYKCIDLLNADRKNEAFKIKSTTLTIILFVLACILLIGDYIFVMKAGINMFTNLPAIIIAGSLGTLFFFMSLSGFLLRFIQSSKRLYFRKLNMFVLRQVNSNINSNVISMSVICVMLLLGIGAFSTGLSINQTVNANINANTPFDVTADVYYQNMSFDDAMAELGADLSDIKSKFTMDIYYDYAGEDTPGTTYATLAKLIPETDLDSVMINAGSMPLAIYPLSDYNNFLQAKGLQTISLNPDEAVLAAANEQAYDAISSVYNHAQSIQALNQELKLVKRDLPITNVINNTAITTTIGLIVDDSLIENNPPNSFYMDTQFAISHYTNITLKDGADDTAFAQKIYDAYAQNQLDDMFIYMDTRSEIYASSTGLTVTFTYVGIYLGFVFLLTSCVMLALQQLSQAADNRRYYLVLNKIGADARMCSQSVNFQIAIYFMMPLSLAIVHSLVGITAMDKVIAILGKTDRLMPALMTSGIVVLIYGLYFLATCSGYKRILNQK</sequence>
<feature type="transmembrane region" description="Helical" evidence="6">
    <location>
        <begin position="282"/>
        <end position="305"/>
    </location>
</feature>
<feature type="transmembrane region" description="Helical" evidence="6">
    <location>
        <begin position="645"/>
        <end position="666"/>
    </location>
</feature>
<dbReference type="EMBL" id="QJKH01000002">
    <property type="protein sequence ID" value="PXX81005.1"/>
    <property type="molecule type" value="Genomic_DNA"/>
</dbReference>
<feature type="transmembrane region" description="Helical" evidence="6">
    <location>
        <begin position="556"/>
        <end position="577"/>
    </location>
</feature>
<feature type="transmembrane region" description="Helical" evidence="6">
    <location>
        <begin position="107"/>
        <end position="131"/>
    </location>
</feature>
<keyword evidence="2 6" id="KW-1003">Cell membrane</keyword>
<dbReference type="PANTHER" id="PTHR46795:SF3">
    <property type="entry name" value="ABC TRANSPORTER PERMEASE"/>
    <property type="match status" value="1"/>
</dbReference>
<dbReference type="GO" id="GO:0005886">
    <property type="term" value="C:plasma membrane"/>
    <property type="evidence" value="ECO:0007669"/>
    <property type="project" value="UniProtKB-SubCell"/>
</dbReference>
<dbReference type="STRING" id="1034346.GCA_000313565_02440"/>
<feature type="transmembrane region" description="Helical" evidence="6">
    <location>
        <begin position="202"/>
        <end position="223"/>
    </location>
</feature>
<comment type="similarity">
    <text evidence="6">Belongs to the ABC-4 integral membrane protein family.</text>
</comment>
<feature type="transmembrane region" description="Helical" evidence="6">
    <location>
        <begin position="17"/>
        <end position="37"/>
    </location>
</feature>
<feature type="transmembrane region" description="Helical" evidence="6">
    <location>
        <begin position="611"/>
        <end position="633"/>
    </location>
</feature>
<gene>
    <name evidence="8" type="ORF">DES51_102123</name>
</gene>
<dbReference type="Pfam" id="PF02687">
    <property type="entry name" value="FtsX"/>
    <property type="match status" value="1"/>
</dbReference>
<dbReference type="OrthoDB" id="9781780at2"/>
<proteinExistence type="inferred from homology"/>
<feature type="domain" description="ABC3 transporter permease C-terminal" evidence="7">
    <location>
        <begin position="64"/>
        <end position="177"/>
    </location>
</feature>
<keyword evidence="6" id="KW-0813">Transport</keyword>
<dbReference type="PANTHER" id="PTHR46795">
    <property type="entry name" value="ABC TRANSPORTER PERMEASE-RELATED-RELATED"/>
    <property type="match status" value="1"/>
</dbReference>
<evidence type="ECO:0000256" key="3">
    <source>
        <dbReference type="ARBA" id="ARBA00022692"/>
    </source>
</evidence>
<evidence type="ECO:0000256" key="5">
    <source>
        <dbReference type="ARBA" id="ARBA00023136"/>
    </source>
</evidence>
<evidence type="ECO:0000313" key="9">
    <source>
        <dbReference type="Proteomes" id="UP000247612"/>
    </source>
</evidence>
<feature type="transmembrane region" description="Helical" evidence="6">
    <location>
        <begin position="57"/>
        <end position="79"/>
    </location>
</feature>
<dbReference type="AlphaFoldDB" id="A0A318KZ48"/>
<evidence type="ECO:0000256" key="2">
    <source>
        <dbReference type="ARBA" id="ARBA00022475"/>
    </source>
</evidence>
<dbReference type="InterPro" id="IPR003838">
    <property type="entry name" value="ABC3_permease_C"/>
</dbReference>
<feature type="transmembrane region" description="Helical" evidence="6">
    <location>
        <begin position="235"/>
        <end position="261"/>
    </location>
</feature>
<evidence type="ECO:0000259" key="7">
    <source>
        <dbReference type="Pfam" id="PF02687"/>
    </source>
</evidence>
<evidence type="ECO:0000256" key="4">
    <source>
        <dbReference type="ARBA" id="ARBA00022989"/>
    </source>
</evidence>
<keyword evidence="9" id="KW-1185">Reference proteome</keyword>
<comment type="caution">
    <text evidence="8">The sequence shown here is derived from an EMBL/GenBank/DDBJ whole genome shotgun (WGS) entry which is preliminary data.</text>
</comment>
<dbReference type="RefSeq" id="WP_022938725.1">
    <property type="nucleotide sequence ID" value="NZ_CABKRQ010000006.1"/>
</dbReference>
<organism evidence="8 9">
    <name type="scientific">Dielma fastidiosa</name>
    <dbReference type="NCBI Taxonomy" id="1034346"/>
    <lineage>
        <taxon>Bacteria</taxon>
        <taxon>Bacillati</taxon>
        <taxon>Bacillota</taxon>
        <taxon>Erysipelotrichia</taxon>
        <taxon>Erysipelotrichales</taxon>
        <taxon>Erysipelotrichaceae</taxon>
        <taxon>Dielma</taxon>
    </lineage>
</organism>
<protein>
    <submittedName>
        <fullName evidence="8">Putative ABC transport system permease protein</fullName>
    </submittedName>
</protein>
<keyword evidence="3 6" id="KW-0812">Transmembrane</keyword>
<keyword evidence="4 6" id="KW-1133">Transmembrane helix</keyword>
<name>A0A318KZ48_9FIRM</name>
<dbReference type="InterPro" id="IPR052536">
    <property type="entry name" value="ABC-4_Integral_Memb_Prot"/>
</dbReference>
<evidence type="ECO:0000256" key="1">
    <source>
        <dbReference type="ARBA" id="ARBA00004651"/>
    </source>
</evidence>
<evidence type="ECO:0000256" key="6">
    <source>
        <dbReference type="PIRNR" id="PIRNR018968"/>
    </source>
</evidence>
<dbReference type="PIRSF" id="PIRSF018968">
    <property type="entry name" value="ABC_permease_BceB"/>
    <property type="match status" value="1"/>
</dbReference>
<feature type="transmembrane region" description="Helical" evidence="6">
    <location>
        <begin position="151"/>
        <end position="181"/>
    </location>
</feature>
<reference evidence="8 9" key="1">
    <citation type="submission" date="2018-05" db="EMBL/GenBank/DDBJ databases">
        <title>Genomic Encyclopedia of Type Strains, Phase IV (KMG-IV): sequencing the most valuable type-strain genomes for metagenomic binning, comparative biology and taxonomic classification.</title>
        <authorList>
            <person name="Goeker M."/>
        </authorList>
    </citation>
    <scope>NUCLEOTIDE SEQUENCE [LARGE SCALE GENOMIC DNA]</scope>
    <source>
        <strain evidence="8 9">JC118</strain>
    </source>
</reference>
<evidence type="ECO:0000313" key="8">
    <source>
        <dbReference type="EMBL" id="PXX81005.1"/>
    </source>
</evidence>